<name>A0A443K929_9RHOB</name>
<evidence type="ECO:0000313" key="1">
    <source>
        <dbReference type="EMBL" id="RWR29183.1"/>
    </source>
</evidence>
<evidence type="ECO:0000313" key="2">
    <source>
        <dbReference type="Proteomes" id="UP000285295"/>
    </source>
</evidence>
<reference evidence="1 2" key="2">
    <citation type="submission" date="2019-01" db="EMBL/GenBank/DDBJ databases">
        <authorList>
            <person name="Li Y."/>
        </authorList>
    </citation>
    <scope>NUCLEOTIDE SEQUENCE [LARGE SCALE GENOMIC DNA]</scope>
    <source>
        <strain evidence="1 2">D19-10-3-21</strain>
    </source>
</reference>
<accession>A0A443K929</accession>
<gene>
    <name evidence="1" type="ORF">D2T31_11795</name>
</gene>
<proteinExistence type="predicted"/>
<organism evidence="1 2">
    <name type="scientific">Paenirhodobacter populi</name>
    <dbReference type="NCBI Taxonomy" id="2306993"/>
    <lineage>
        <taxon>Bacteria</taxon>
        <taxon>Pseudomonadati</taxon>
        <taxon>Pseudomonadota</taxon>
        <taxon>Alphaproteobacteria</taxon>
        <taxon>Rhodobacterales</taxon>
        <taxon>Rhodobacter group</taxon>
        <taxon>Paenirhodobacter</taxon>
    </lineage>
</organism>
<dbReference type="Proteomes" id="UP000285295">
    <property type="component" value="Unassembled WGS sequence"/>
</dbReference>
<reference evidence="1 2" key="1">
    <citation type="submission" date="2019-01" db="EMBL/GenBank/DDBJ databases">
        <title>Sinorhodobacter populi sp. nov. isolated from the symptomatic bark tissue of Populus euramericana canker.</title>
        <authorList>
            <person name="Xu G."/>
        </authorList>
    </citation>
    <scope>NUCLEOTIDE SEQUENCE [LARGE SCALE GENOMIC DNA]</scope>
    <source>
        <strain evidence="1 2">D19-10-3-21</strain>
    </source>
</reference>
<comment type="caution">
    <text evidence="1">The sequence shown here is derived from an EMBL/GenBank/DDBJ whole genome shotgun (WGS) entry which is preliminary data.</text>
</comment>
<sequence length="88" mass="9355">MAAGLYLIEVKGHPASGLHWPPDCEYPRPYVAEVVRDVPVAVVDQEGSSASRDLIRRIDATDSTAVVAALSALPDAQVLFIARLAGVE</sequence>
<dbReference type="AlphaFoldDB" id="A0A443K929"/>
<protein>
    <submittedName>
        <fullName evidence="1">Uncharacterized protein</fullName>
    </submittedName>
</protein>
<dbReference type="OrthoDB" id="9811522at2"/>
<dbReference type="EMBL" id="SAUX01000012">
    <property type="protein sequence ID" value="RWR29183.1"/>
    <property type="molecule type" value="Genomic_DNA"/>
</dbReference>
<dbReference type="RefSeq" id="WP_128237506.1">
    <property type="nucleotide sequence ID" value="NZ_SAUX01000012.1"/>
</dbReference>